<name>A0A225N2R7_9BURK</name>
<comment type="catalytic activity">
    <reaction evidence="1">
        <text>ATP + protein L-histidine = ADP + protein N-phospho-L-histidine.</text>
        <dbReference type="EC" id="2.7.13.3"/>
    </reaction>
</comment>
<dbReference type="SMART" id="SM00388">
    <property type="entry name" value="HisKA"/>
    <property type="match status" value="1"/>
</dbReference>
<dbReference type="GO" id="GO:0000155">
    <property type="term" value="F:phosphorelay sensor kinase activity"/>
    <property type="evidence" value="ECO:0007669"/>
    <property type="project" value="InterPro"/>
</dbReference>
<dbReference type="CDD" id="cd00075">
    <property type="entry name" value="HATPase"/>
    <property type="match status" value="1"/>
</dbReference>
<evidence type="ECO:0000256" key="4">
    <source>
        <dbReference type="ARBA" id="ARBA00022553"/>
    </source>
</evidence>
<dbReference type="Pfam" id="PF02518">
    <property type="entry name" value="HATPase_c"/>
    <property type="match status" value="1"/>
</dbReference>
<evidence type="ECO:0000256" key="10">
    <source>
        <dbReference type="ARBA" id="ARBA00022989"/>
    </source>
</evidence>
<dbReference type="Proteomes" id="UP000214603">
    <property type="component" value="Unassembled WGS sequence"/>
</dbReference>
<dbReference type="EMBL" id="NJIH01000001">
    <property type="protein sequence ID" value="OWT66400.1"/>
    <property type="molecule type" value="Genomic_DNA"/>
</dbReference>
<gene>
    <name evidence="15" type="ORF">CEY11_01315</name>
</gene>
<comment type="caution">
    <text evidence="15">The sequence shown here is derived from an EMBL/GenBank/DDBJ whole genome shotgun (WGS) entry which is preliminary data.</text>
</comment>
<dbReference type="CDD" id="cd00082">
    <property type="entry name" value="HisKA"/>
    <property type="match status" value="1"/>
</dbReference>
<evidence type="ECO:0000313" key="16">
    <source>
        <dbReference type="Proteomes" id="UP000214603"/>
    </source>
</evidence>
<protein>
    <recommendedName>
        <fullName evidence="3">histidine kinase</fullName>
        <ecNumber evidence="3">2.7.13.3</ecNumber>
    </recommendedName>
</protein>
<dbReference type="InterPro" id="IPR036890">
    <property type="entry name" value="HATPase_C_sf"/>
</dbReference>
<evidence type="ECO:0000256" key="1">
    <source>
        <dbReference type="ARBA" id="ARBA00000085"/>
    </source>
</evidence>
<dbReference type="EC" id="2.7.13.3" evidence="3"/>
<keyword evidence="5" id="KW-0808">Transferase</keyword>
<dbReference type="InterPro" id="IPR003594">
    <property type="entry name" value="HATPase_dom"/>
</dbReference>
<feature type="transmembrane region" description="Helical" evidence="13">
    <location>
        <begin position="146"/>
        <end position="164"/>
    </location>
</feature>
<dbReference type="InterPro" id="IPR036097">
    <property type="entry name" value="HisK_dim/P_sf"/>
</dbReference>
<evidence type="ECO:0000256" key="2">
    <source>
        <dbReference type="ARBA" id="ARBA00004141"/>
    </source>
</evidence>
<accession>A0A225N2R7</accession>
<evidence type="ECO:0000259" key="14">
    <source>
        <dbReference type="PROSITE" id="PS50109"/>
    </source>
</evidence>
<keyword evidence="16" id="KW-1185">Reference proteome</keyword>
<keyword evidence="9" id="KW-0067">ATP-binding</keyword>
<dbReference type="InterPro" id="IPR005467">
    <property type="entry name" value="His_kinase_dom"/>
</dbReference>
<reference evidence="16" key="1">
    <citation type="submission" date="2017-06" db="EMBL/GenBank/DDBJ databases">
        <title>Herbaspirillum phytohormonus sp. nov., isolated from the root nodule of Robinia pseudoacacia in lead-zinc mine.</title>
        <authorList>
            <person name="Fan M."/>
            <person name="Lin Y."/>
        </authorList>
    </citation>
    <scope>NUCLEOTIDE SEQUENCE [LARGE SCALE GENOMIC DNA]</scope>
    <source>
        <strain evidence="16">SC-089</strain>
    </source>
</reference>
<keyword evidence="7" id="KW-0547">Nucleotide-binding</keyword>
<keyword evidence="6 13" id="KW-0812">Transmembrane</keyword>
<dbReference type="PANTHER" id="PTHR45436:SF14">
    <property type="entry name" value="SENSOR PROTEIN QSEC"/>
    <property type="match status" value="1"/>
</dbReference>
<organism evidence="15 16">
    <name type="scientific">Candidimonas nitroreducens</name>
    <dbReference type="NCBI Taxonomy" id="683354"/>
    <lineage>
        <taxon>Bacteria</taxon>
        <taxon>Pseudomonadati</taxon>
        <taxon>Pseudomonadota</taxon>
        <taxon>Betaproteobacteria</taxon>
        <taxon>Burkholderiales</taxon>
        <taxon>Alcaligenaceae</taxon>
        <taxon>Candidimonas</taxon>
    </lineage>
</organism>
<evidence type="ECO:0000256" key="7">
    <source>
        <dbReference type="ARBA" id="ARBA00022741"/>
    </source>
</evidence>
<dbReference type="InterPro" id="IPR050428">
    <property type="entry name" value="TCS_sensor_his_kinase"/>
</dbReference>
<dbReference type="PRINTS" id="PR00344">
    <property type="entry name" value="BCTRLSENSOR"/>
</dbReference>
<evidence type="ECO:0000256" key="11">
    <source>
        <dbReference type="ARBA" id="ARBA00023012"/>
    </source>
</evidence>
<evidence type="ECO:0000256" key="12">
    <source>
        <dbReference type="ARBA" id="ARBA00023136"/>
    </source>
</evidence>
<keyword evidence="8 15" id="KW-0418">Kinase</keyword>
<dbReference type="SMART" id="SM00387">
    <property type="entry name" value="HATPase_c"/>
    <property type="match status" value="1"/>
</dbReference>
<keyword evidence="10 13" id="KW-1133">Transmembrane helix</keyword>
<evidence type="ECO:0000256" key="5">
    <source>
        <dbReference type="ARBA" id="ARBA00022679"/>
    </source>
</evidence>
<evidence type="ECO:0000256" key="9">
    <source>
        <dbReference type="ARBA" id="ARBA00022840"/>
    </source>
</evidence>
<dbReference type="InterPro" id="IPR004358">
    <property type="entry name" value="Sig_transdc_His_kin-like_C"/>
</dbReference>
<dbReference type="PANTHER" id="PTHR45436">
    <property type="entry name" value="SENSOR HISTIDINE KINASE YKOH"/>
    <property type="match status" value="1"/>
</dbReference>
<keyword evidence="11" id="KW-0902">Two-component regulatory system</keyword>
<dbReference type="SUPFAM" id="SSF55874">
    <property type="entry name" value="ATPase domain of HSP90 chaperone/DNA topoisomerase II/histidine kinase"/>
    <property type="match status" value="1"/>
</dbReference>
<dbReference type="OrthoDB" id="8554694at2"/>
<feature type="domain" description="Histidine kinase" evidence="14">
    <location>
        <begin position="226"/>
        <end position="437"/>
    </location>
</feature>
<dbReference type="GO" id="GO:0005524">
    <property type="term" value="F:ATP binding"/>
    <property type="evidence" value="ECO:0007669"/>
    <property type="project" value="UniProtKB-KW"/>
</dbReference>
<sequence length="442" mass="47971">MTSIRRWLLGWLIAGLGAAALAAGFGIFHTARSEANELFDYELRTVALSLPADIEGAASSAHGMPDFRGLSEDRLFIEIWDRGGSAIYRSLEGVELPRFPPGIRTIEHDEYHWRVYGAQQGGRYIQVAQPVSVRDDLALQLALRTLWPLGLLIPAIIVIVMLVVRRGLAPLNGISRSLQTRSFNSLAPLNLDGGSPSELRPLVDALDDLFVRLDAASRAQRVFIADAAHELRSPLTALKLQVQAARRDEALSAGRQTLTRIEGRLNRVIHLVSQILALAREDARHVPAFTSFSLRKLCERVVANHMPLADAKQIDLGLEFEGAASSNLFTVTADPNGIEILLGNLVDNAIRYTPNGGKVDVMLRYGSGGTHVSVQDNGPGIAAEDRDRVFDRFYRIAGTQQHGSGLGLAIAREIAAHHRATLTISESPSGGVCVTLQGLSPS</sequence>
<dbReference type="PROSITE" id="PS50109">
    <property type="entry name" value="HIS_KIN"/>
    <property type="match status" value="1"/>
</dbReference>
<evidence type="ECO:0000256" key="3">
    <source>
        <dbReference type="ARBA" id="ARBA00012438"/>
    </source>
</evidence>
<dbReference type="Pfam" id="PF00512">
    <property type="entry name" value="HisKA"/>
    <property type="match status" value="1"/>
</dbReference>
<dbReference type="SUPFAM" id="SSF47384">
    <property type="entry name" value="Homodimeric domain of signal transducing histidine kinase"/>
    <property type="match status" value="1"/>
</dbReference>
<dbReference type="Gene3D" id="1.10.287.130">
    <property type="match status" value="1"/>
</dbReference>
<keyword evidence="4" id="KW-0597">Phosphoprotein</keyword>
<evidence type="ECO:0000256" key="8">
    <source>
        <dbReference type="ARBA" id="ARBA00022777"/>
    </source>
</evidence>
<evidence type="ECO:0000256" key="13">
    <source>
        <dbReference type="SAM" id="Phobius"/>
    </source>
</evidence>
<comment type="subcellular location">
    <subcellularLocation>
        <location evidence="2">Membrane</location>
        <topology evidence="2">Multi-pass membrane protein</topology>
    </subcellularLocation>
</comment>
<proteinExistence type="predicted"/>
<keyword evidence="12 13" id="KW-0472">Membrane</keyword>
<dbReference type="AlphaFoldDB" id="A0A225N2R7"/>
<dbReference type="Gene3D" id="3.30.565.10">
    <property type="entry name" value="Histidine kinase-like ATPase, C-terminal domain"/>
    <property type="match status" value="1"/>
</dbReference>
<evidence type="ECO:0000313" key="15">
    <source>
        <dbReference type="EMBL" id="OWT66400.1"/>
    </source>
</evidence>
<dbReference type="RefSeq" id="WP_088601526.1">
    <property type="nucleotide sequence ID" value="NZ_NJIH01000001.1"/>
</dbReference>
<evidence type="ECO:0000256" key="6">
    <source>
        <dbReference type="ARBA" id="ARBA00022692"/>
    </source>
</evidence>
<dbReference type="InterPro" id="IPR003661">
    <property type="entry name" value="HisK_dim/P_dom"/>
</dbReference>
<dbReference type="GO" id="GO:0005886">
    <property type="term" value="C:plasma membrane"/>
    <property type="evidence" value="ECO:0007669"/>
    <property type="project" value="TreeGrafter"/>
</dbReference>